<dbReference type="Gene3D" id="1.20.1250.20">
    <property type="entry name" value="MFS general substrate transporter like domains"/>
    <property type="match status" value="2"/>
</dbReference>
<keyword evidence="2 6" id="KW-0812">Transmembrane</keyword>
<protein>
    <submittedName>
        <fullName evidence="8">MFS general substrate transporter</fullName>
    </submittedName>
</protein>
<dbReference type="InterPro" id="IPR011701">
    <property type="entry name" value="MFS"/>
</dbReference>
<feature type="transmembrane region" description="Helical" evidence="6">
    <location>
        <begin position="616"/>
        <end position="639"/>
    </location>
</feature>
<feature type="compositionally biased region" description="Low complexity" evidence="5">
    <location>
        <begin position="728"/>
        <end position="747"/>
    </location>
</feature>
<feature type="transmembrane region" description="Helical" evidence="6">
    <location>
        <begin position="348"/>
        <end position="367"/>
    </location>
</feature>
<gene>
    <name evidence="8" type="ORF">PG991_005608</name>
</gene>
<feature type="transmembrane region" description="Helical" evidence="6">
    <location>
        <begin position="290"/>
        <end position="310"/>
    </location>
</feature>
<evidence type="ECO:0000313" key="9">
    <source>
        <dbReference type="Proteomes" id="UP001396898"/>
    </source>
</evidence>
<feature type="compositionally biased region" description="Polar residues" evidence="5">
    <location>
        <begin position="46"/>
        <end position="66"/>
    </location>
</feature>
<evidence type="ECO:0000256" key="4">
    <source>
        <dbReference type="ARBA" id="ARBA00023136"/>
    </source>
</evidence>
<comment type="caution">
    <text evidence="8">The sequence shown here is derived from an EMBL/GenBank/DDBJ whole genome shotgun (WGS) entry which is preliminary data.</text>
</comment>
<evidence type="ECO:0000256" key="3">
    <source>
        <dbReference type="ARBA" id="ARBA00022989"/>
    </source>
</evidence>
<dbReference type="InterPro" id="IPR020846">
    <property type="entry name" value="MFS_dom"/>
</dbReference>
<sequence>MEGPKSAEATSAPAGQAPEVNGNTDSHGADKSTSAAAAAAAAASSEPGSGDSTSNAVPESANSSHTAEAATRTPRKSKSDDDFAFGRISVVSFQDIGKMRESSCQTDPITISGEKPNEAAPPTAAAAGASAVARAASPTPRRSHQNDDRATSKGSSTLIGHDDSKNNNNNNNNTVDVEKGTAIPAVSTQEDPSKQPPSGPPGGPPGMDEDEAERNFKPKTFKFWAIMLSIFMAMFLVALDRTIIGTAIPKITDEFRSIGDIGWYGSAYQLTTAASQLIFGRIYRFYNIKWTFLISVFIFEVGSAICGAAPSSIVFIVGRAIAGLGGAGIFSGTMIIMIPMIPLRKRPMFQGVFGMVFGLASVMGPLVGGGFTDGVTWRWCFYINLPIGAAAVACLLLTLRLPKKQVAQPGAWEQLLRLDPLGTLFFVPSVVCLLLALQWGGSTYTWSNPRIIALLVVFGVLWLAFMAVQALKPNTATVPPRVIGNRSVLAGAIFMLSIAGSMLMTIYFVPLWFQVVQGVSAVKSGIYTLPFVLSLVVASILSGAITQRIGYYVPAMLVCPSLMAVGEGLMSTFRVGEVASHWIGFQFIAGFGLGIGMQASSLAAQSVLPKPDVPTGISIMFFAQQLGGAIFTSVGQNLLSNSLVDQLRNVPGIQPGAVVGEGATNFVDHVPADRKDEVLHIYNGALTHIFRVAMGVTLVAVVAAMFMEWKNLKKTGPPKGGPPPPSQPAAAAPAASSDSATSRSPTPLGGSKASLDKSAPSSVLADDPSAAKPSHAEPTASTPAQATRAPDKQAQDSSE</sequence>
<accession>A0ABR1S9N1</accession>
<keyword evidence="4 6" id="KW-0472">Membrane</keyword>
<feature type="domain" description="Major facilitator superfamily (MFS) profile" evidence="7">
    <location>
        <begin position="226"/>
        <end position="712"/>
    </location>
</feature>
<feature type="transmembrane region" description="Helical" evidence="6">
    <location>
        <begin position="451"/>
        <end position="468"/>
    </location>
</feature>
<evidence type="ECO:0000313" key="8">
    <source>
        <dbReference type="EMBL" id="KAK8028552.1"/>
    </source>
</evidence>
<dbReference type="EMBL" id="JAQQWI010000007">
    <property type="protein sequence ID" value="KAK8028552.1"/>
    <property type="molecule type" value="Genomic_DNA"/>
</dbReference>
<feature type="compositionally biased region" description="Basic and acidic residues" evidence="5">
    <location>
        <begin position="789"/>
        <end position="799"/>
    </location>
</feature>
<reference evidence="8 9" key="1">
    <citation type="submission" date="2023-01" db="EMBL/GenBank/DDBJ databases">
        <title>Analysis of 21 Apiospora genomes using comparative genomics revels a genus with tremendous synthesis potential of carbohydrate active enzymes and secondary metabolites.</title>
        <authorList>
            <person name="Sorensen T."/>
        </authorList>
    </citation>
    <scope>NUCLEOTIDE SEQUENCE [LARGE SCALE GENOMIC DNA]</scope>
    <source>
        <strain evidence="8 9">CBS 20057</strain>
    </source>
</reference>
<feature type="non-terminal residue" evidence="8">
    <location>
        <position position="799"/>
    </location>
</feature>
<feature type="transmembrane region" description="Helical" evidence="6">
    <location>
        <begin position="379"/>
        <end position="399"/>
    </location>
</feature>
<dbReference type="InterPro" id="IPR036259">
    <property type="entry name" value="MFS_trans_sf"/>
</dbReference>
<keyword evidence="3 6" id="KW-1133">Transmembrane helix</keyword>
<feature type="transmembrane region" description="Helical" evidence="6">
    <location>
        <begin position="316"/>
        <end position="336"/>
    </location>
</feature>
<evidence type="ECO:0000256" key="6">
    <source>
        <dbReference type="SAM" id="Phobius"/>
    </source>
</evidence>
<feature type="transmembrane region" description="Helical" evidence="6">
    <location>
        <begin position="221"/>
        <end position="239"/>
    </location>
</feature>
<dbReference type="Pfam" id="PF07690">
    <property type="entry name" value="MFS_1"/>
    <property type="match status" value="1"/>
</dbReference>
<evidence type="ECO:0000259" key="7">
    <source>
        <dbReference type="PROSITE" id="PS50850"/>
    </source>
</evidence>
<dbReference type="PANTHER" id="PTHR23501">
    <property type="entry name" value="MAJOR FACILITATOR SUPERFAMILY"/>
    <property type="match status" value="1"/>
</dbReference>
<dbReference type="PROSITE" id="PS50850">
    <property type="entry name" value="MFS"/>
    <property type="match status" value="1"/>
</dbReference>
<feature type="transmembrane region" description="Helical" evidence="6">
    <location>
        <begin position="551"/>
        <end position="570"/>
    </location>
</feature>
<evidence type="ECO:0000256" key="2">
    <source>
        <dbReference type="ARBA" id="ARBA00022692"/>
    </source>
</evidence>
<organism evidence="8 9">
    <name type="scientific">Apiospora marii</name>
    <dbReference type="NCBI Taxonomy" id="335849"/>
    <lineage>
        <taxon>Eukaryota</taxon>
        <taxon>Fungi</taxon>
        <taxon>Dikarya</taxon>
        <taxon>Ascomycota</taxon>
        <taxon>Pezizomycotina</taxon>
        <taxon>Sordariomycetes</taxon>
        <taxon>Xylariomycetidae</taxon>
        <taxon>Amphisphaeriales</taxon>
        <taxon>Apiosporaceae</taxon>
        <taxon>Apiospora</taxon>
    </lineage>
</organism>
<comment type="subcellular location">
    <subcellularLocation>
        <location evidence="1">Membrane</location>
        <topology evidence="1">Multi-pass membrane protein</topology>
    </subcellularLocation>
</comment>
<keyword evidence="9" id="KW-1185">Reference proteome</keyword>
<proteinExistence type="predicted"/>
<feature type="transmembrane region" description="Helical" evidence="6">
    <location>
        <begin position="488"/>
        <end position="513"/>
    </location>
</feature>
<evidence type="ECO:0000256" key="5">
    <source>
        <dbReference type="SAM" id="MobiDB-lite"/>
    </source>
</evidence>
<feature type="region of interest" description="Disordered" evidence="5">
    <location>
        <begin position="715"/>
        <end position="799"/>
    </location>
</feature>
<dbReference type="SUPFAM" id="SSF103473">
    <property type="entry name" value="MFS general substrate transporter"/>
    <property type="match status" value="1"/>
</dbReference>
<feature type="transmembrane region" description="Helical" evidence="6">
    <location>
        <begin position="420"/>
        <end position="439"/>
    </location>
</feature>
<feature type="region of interest" description="Disordered" evidence="5">
    <location>
        <begin position="1"/>
        <end position="212"/>
    </location>
</feature>
<feature type="compositionally biased region" description="Low complexity" evidence="5">
    <location>
        <begin position="34"/>
        <end position="45"/>
    </location>
</feature>
<dbReference type="Proteomes" id="UP001396898">
    <property type="component" value="Unassembled WGS sequence"/>
</dbReference>
<feature type="compositionally biased region" description="Low complexity" evidence="5">
    <location>
        <begin position="120"/>
        <end position="140"/>
    </location>
</feature>
<feature type="compositionally biased region" description="Pro residues" evidence="5">
    <location>
        <begin position="194"/>
        <end position="204"/>
    </location>
</feature>
<feature type="transmembrane region" description="Helical" evidence="6">
    <location>
        <begin position="525"/>
        <end position="544"/>
    </location>
</feature>
<dbReference type="CDD" id="cd17502">
    <property type="entry name" value="MFS_Azr1_MDR_like"/>
    <property type="match status" value="1"/>
</dbReference>
<evidence type="ECO:0000256" key="1">
    <source>
        <dbReference type="ARBA" id="ARBA00004141"/>
    </source>
</evidence>
<feature type="transmembrane region" description="Helical" evidence="6">
    <location>
        <begin position="689"/>
        <end position="709"/>
    </location>
</feature>
<name>A0ABR1S9N1_9PEZI</name>
<dbReference type="PANTHER" id="PTHR23501:SF201">
    <property type="entry name" value="MFS AFLATOXIN EFFLUX PUMP"/>
    <property type="match status" value="1"/>
</dbReference>
<feature type="transmembrane region" description="Helical" evidence="6">
    <location>
        <begin position="582"/>
        <end position="604"/>
    </location>
</feature>